<proteinExistence type="predicted"/>
<dbReference type="AlphaFoldDB" id="A0A3M9MQ40"/>
<accession>A0A3M9MQ40</accession>
<gene>
    <name evidence="1" type="ORF">EFA69_16165</name>
</gene>
<protein>
    <submittedName>
        <fullName evidence="1">Uncharacterized protein</fullName>
    </submittedName>
</protein>
<organism evidence="1 2">
    <name type="scientific">Rufibacter immobilis</name>
    <dbReference type="NCBI Taxonomy" id="1348778"/>
    <lineage>
        <taxon>Bacteria</taxon>
        <taxon>Pseudomonadati</taxon>
        <taxon>Bacteroidota</taxon>
        <taxon>Cytophagia</taxon>
        <taxon>Cytophagales</taxon>
        <taxon>Hymenobacteraceae</taxon>
        <taxon>Rufibacter</taxon>
    </lineage>
</organism>
<comment type="caution">
    <text evidence="1">The sequence shown here is derived from an EMBL/GenBank/DDBJ whole genome shotgun (WGS) entry which is preliminary data.</text>
</comment>
<reference evidence="1 2" key="1">
    <citation type="submission" date="2018-11" db="EMBL/GenBank/DDBJ databases">
        <title>Rufibacter latericius sp. nov., isolated from water in Baiyang Lake.</title>
        <authorList>
            <person name="Yang Y."/>
        </authorList>
    </citation>
    <scope>NUCLEOTIDE SEQUENCE [LARGE SCALE GENOMIC DNA]</scope>
    <source>
        <strain evidence="1 2">MCC P1</strain>
    </source>
</reference>
<dbReference type="RefSeq" id="WP_123134120.1">
    <property type="nucleotide sequence ID" value="NZ_RJJE01000017.1"/>
</dbReference>
<keyword evidence="2" id="KW-1185">Reference proteome</keyword>
<evidence type="ECO:0000313" key="1">
    <source>
        <dbReference type="EMBL" id="RNI27652.1"/>
    </source>
</evidence>
<dbReference type="Proteomes" id="UP000271010">
    <property type="component" value="Unassembled WGS sequence"/>
</dbReference>
<dbReference type="EMBL" id="RJJE01000017">
    <property type="protein sequence ID" value="RNI27652.1"/>
    <property type="molecule type" value="Genomic_DNA"/>
</dbReference>
<sequence length="96" mass="10921">MYAEILDEEVINEIENNARLAFTDRQIALIVGIPYPHFEYHAAIPESPVSTALTKGRLMAEAEVRESIFKLARSGSKDAQIMAIEYFQHLQIDNEQ</sequence>
<name>A0A3M9MQ40_9BACT</name>
<evidence type="ECO:0000313" key="2">
    <source>
        <dbReference type="Proteomes" id="UP000271010"/>
    </source>
</evidence>